<feature type="coiled-coil region" evidence="1">
    <location>
        <begin position="143"/>
        <end position="170"/>
    </location>
</feature>
<feature type="domain" description="Tape measure protein N-terminal" evidence="2">
    <location>
        <begin position="276"/>
        <end position="462"/>
    </location>
</feature>
<evidence type="ECO:0000313" key="3">
    <source>
        <dbReference type="EMBL" id="VXC99282.1"/>
    </source>
</evidence>
<evidence type="ECO:0000259" key="2">
    <source>
        <dbReference type="Pfam" id="PF20155"/>
    </source>
</evidence>
<keyword evidence="1" id="KW-0175">Coiled coil</keyword>
<dbReference type="InterPro" id="IPR013491">
    <property type="entry name" value="Tape_meas_N"/>
</dbReference>
<evidence type="ECO:0000313" key="4">
    <source>
        <dbReference type="Proteomes" id="UP000432350"/>
    </source>
</evidence>
<gene>
    <name evidence="3" type="ORF">SPHINGO8BC_51446</name>
</gene>
<dbReference type="AlphaFoldDB" id="A0A654D0W9"/>
<feature type="coiled-coil region" evidence="1">
    <location>
        <begin position="213"/>
        <end position="240"/>
    </location>
</feature>
<reference evidence="3 4" key="1">
    <citation type="submission" date="2019-10" db="EMBL/GenBank/DDBJ databases">
        <authorList>
            <person name="Karimi E."/>
        </authorList>
    </citation>
    <scope>NUCLEOTIDE SEQUENCE [LARGE SCALE GENOMIC DNA]</scope>
    <source>
        <strain evidence="3">Sphingobacterium sp. 8BC</strain>
    </source>
</reference>
<dbReference type="PANTHER" id="PTHR38812">
    <property type="entry name" value="MU-LIKE PROPHAGE FLUMU PROTEIN GP42"/>
    <property type="match status" value="1"/>
</dbReference>
<name>A0A654D0W9_SPHMU</name>
<proteinExistence type="predicted"/>
<evidence type="ECO:0000256" key="1">
    <source>
        <dbReference type="SAM" id="Coils"/>
    </source>
</evidence>
<dbReference type="NCBIfam" id="TIGR02675">
    <property type="entry name" value="tape_meas_nterm"/>
    <property type="match status" value="1"/>
</dbReference>
<dbReference type="Proteomes" id="UP000432350">
    <property type="component" value="Unassembled WGS sequence"/>
</dbReference>
<dbReference type="RefSeq" id="WP_159332845.1">
    <property type="nucleotide sequence ID" value="NZ_LR733857.1"/>
</dbReference>
<dbReference type="InterPro" id="IPR053058">
    <property type="entry name" value="Mulikevirus_tape_measure"/>
</dbReference>
<accession>A0A654D0W9</accession>
<dbReference type="Pfam" id="PF20155">
    <property type="entry name" value="TMP_3"/>
    <property type="match status" value="1"/>
</dbReference>
<protein>
    <recommendedName>
        <fullName evidence="2">Tape measure protein N-terminal domain-containing protein</fullName>
    </recommendedName>
</protein>
<dbReference type="PANTHER" id="PTHR38812:SF2">
    <property type="entry name" value="MU-LIKE PROPHAGE FLUMU PROTEIN GP42"/>
    <property type="match status" value="1"/>
</dbReference>
<organism evidence="3 4">
    <name type="scientific">Sphingobacterium multivorum</name>
    <dbReference type="NCBI Taxonomy" id="28454"/>
    <lineage>
        <taxon>Bacteria</taxon>
        <taxon>Pseudomonadati</taxon>
        <taxon>Bacteroidota</taxon>
        <taxon>Sphingobacteriia</taxon>
        <taxon>Sphingobacteriales</taxon>
        <taxon>Sphingobacteriaceae</taxon>
        <taxon>Sphingobacterium</taxon>
    </lineage>
</organism>
<sequence length="1082" mass="118296">MADAVLSVEVRAKLDSLARGLNNGGKSIETFVNRGDKNLSKIEQRLLTFGNSSKNIANSIKNSFGGITLNRFFQDLGTNKSALADVKREAMAFAVELSKIDRQAFSGMNAGVKDLAKSFRTLNALASQFRTNSTSANGGASSLQQARLDAANYRTEIARLNRDLAALRLAQAQNRQGGQAAAGSYREAQQRLTALGQAIRNAAGGFDSSNPAVQRQIKQYKELNEQLKKFDAQMGNHQRNVGNYGSALSGAIPYLSELTSLAGVATLAIEGIKKSFSTNLKFEAVNQALRYTSGSSEEFTKNLQFLARTSDRLGLDLLSTAESFKMWQGAAKFSNLTADETRRIFESVANAGAKMKLSNDQVQGTFLALSQMLSKGKVQAEELRGQLGERLPGAFALAAKAMGVTEKELNKMLEAGQVVANDFLPKFANQLDIAFSNDKVERINSMQASTNRLSTEFDNMFKSDNANIFFQTILDGLTSVIKGFNNMISSKGWKGFFDKLNLLSPASATGNAIGSGIGGWIGERLGLDAYKDYNMSAGKTRGLYGQKNGKDGYYIERTDPRGMVPTNAFLGLDNKFGMGDMSSFTILKTKQLKEQSEQLIKNKQYWDDQVKAISASRDALDSNQKGTKRWMELTAQLEKAQFNVDTYSDKKMAAASKKAANEASKIVKEREQEQLKLTKLIIDSNDSVQKKESTGLAKTRVEIDQKYEAWKRQALESVKFAGDAAETIKQLEINRAKESVLAVNDVVIGGLRKRIKDQQDTARALVENQRKSDANNISIDLVFSRKLNETASQRAVRELNLKYKKIAEDLEKSLQAQKIGLGADDGGNTRQLALQDELYAEMEKIHALDNKMRVDMVDNRNLFNTGLEKTNVLLEENARKYQAGSISLEQYKNVQTALLNQQDTLSALKEAYDQLTTGIGDAFANMLTGAESFGKSMENVFKQMVSTIISQLIKLAAVKLIGAFFTGGSSMLIPGFASGGYTGNYGVNEAAGVVHGKEFVVNANATKQFRPLLEQLNAGKVPSVSDFTPKIANNVSNSPSISSLNAKNNLSLSVDVNGKLQNNTIKLSGNRATRIERKIGRG</sequence>
<dbReference type="EMBL" id="CABWMV010000024">
    <property type="protein sequence ID" value="VXC99282.1"/>
    <property type="molecule type" value="Genomic_DNA"/>
</dbReference>